<reference evidence="1" key="1">
    <citation type="journal article" date="2015" name="Nature">
        <title>Complex archaea that bridge the gap between prokaryotes and eukaryotes.</title>
        <authorList>
            <person name="Spang A."/>
            <person name="Saw J.H."/>
            <person name="Jorgensen S.L."/>
            <person name="Zaremba-Niedzwiedzka K."/>
            <person name="Martijn J."/>
            <person name="Lind A.E."/>
            <person name="van Eijk R."/>
            <person name="Schleper C."/>
            <person name="Guy L."/>
            <person name="Ettema T.J."/>
        </authorList>
    </citation>
    <scope>NUCLEOTIDE SEQUENCE</scope>
</reference>
<dbReference type="AlphaFoldDB" id="A0A0F9W4D4"/>
<evidence type="ECO:0000313" key="1">
    <source>
        <dbReference type="EMBL" id="KKO12151.1"/>
    </source>
</evidence>
<gene>
    <name evidence="1" type="ORF">LCGC14_0001590</name>
</gene>
<protein>
    <submittedName>
        <fullName evidence="1">Uncharacterized protein</fullName>
    </submittedName>
</protein>
<proteinExistence type="predicted"/>
<dbReference type="EMBL" id="LAZR01000001">
    <property type="protein sequence ID" value="KKO12151.1"/>
    <property type="molecule type" value="Genomic_DNA"/>
</dbReference>
<name>A0A0F9W4D4_9ZZZZ</name>
<comment type="caution">
    <text evidence="1">The sequence shown here is derived from an EMBL/GenBank/DDBJ whole genome shotgun (WGS) entry which is preliminary data.</text>
</comment>
<sequence>MSAYVSELAGINRKMKECLQLMHVEGKSLEALDACSVVNNFNTFMDRYGLSGMRGESEDLNAEENQSANELGLSTLGTVQVIQLLMEFRF</sequence>
<organism evidence="1">
    <name type="scientific">marine sediment metagenome</name>
    <dbReference type="NCBI Taxonomy" id="412755"/>
    <lineage>
        <taxon>unclassified sequences</taxon>
        <taxon>metagenomes</taxon>
        <taxon>ecological metagenomes</taxon>
    </lineage>
</organism>
<accession>A0A0F9W4D4</accession>